<comment type="caution">
    <text evidence="2">The sequence shown here is derived from an EMBL/GenBank/DDBJ whole genome shotgun (WGS) entry which is preliminary data.</text>
</comment>
<feature type="domain" description="Glutaredoxin" evidence="1">
    <location>
        <begin position="9"/>
        <end position="68"/>
    </location>
</feature>
<dbReference type="Gene3D" id="3.40.30.10">
    <property type="entry name" value="Glutaredoxin"/>
    <property type="match status" value="1"/>
</dbReference>
<dbReference type="NCBIfam" id="TIGR02196">
    <property type="entry name" value="GlrX_YruB"/>
    <property type="match status" value="1"/>
</dbReference>
<dbReference type="PANTHER" id="PTHR34386:SF1">
    <property type="entry name" value="GLUTAREDOXIN-LIKE PROTEIN NRDH"/>
    <property type="match status" value="1"/>
</dbReference>
<dbReference type="Pfam" id="PF00462">
    <property type="entry name" value="Glutaredoxin"/>
    <property type="match status" value="1"/>
</dbReference>
<organism evidence="2 3">
    <name type="scientific">Candidatus Yanofskybacteria bacterium GW2011_GWA2_41_22</name>
    <dbReference type="NCBI Taxonomy" id="1619023"/>
    <lineage>
        <taxon>Bacteria</taxon>
        <taxon>Candidatus Yanofskyibacteriota</taxon>
    </lineage>
</organism>
<dbReference type="InterPro" id="IPR051548">
    <property type="entry name" value="Grx-like_ET"/>
</dbReference>
<dbReference type="GO" id="GO:0045454">
    <property type="term" value="P:cell redox homeostasis"/>
    <property type="evidence" value="ECO:0007669"/>
    <property type="project" value="TreeGrafter"/>
</dbReference>
<dbReference type="EMBL" id="LCBA01000007">
    <property type="protein sequence ID" value="KKS01302.1"/>
    <property type="molecule type" value="Genomic_DNA"/>
</dbReference>
<dbReference type="SUPFAM" id="SSF52833">
    <property type="entry name" value="Thioredoxin-like"/>
    <property type="match status" value="1"/>
</dbReference>
<dbReference type="InterPro" id="IPR036249">
    <property type="entry name" value="Thioredoxin-like_sf"/>
</dbReference>
<sequence>MEKVAEHKIKIYTTPSCAYCKMAKEYFKSKNLTWDEYDVSTDIVKQKEMIDKTGQFGVPVIDIDGKIVLGFDRTKINEYLGL</sequence>
<protein>
    <submittedName>
        <fullName evidence="2">Glutaredoxin-like protein, YruB-family</fullName>
    </submittedName>
</protein>
<reference evidence="2 3" key="1">
    <citation type="journal article" date="2015" name="Nature">
        <title>rRNA introns, odd ribosomes, and small enigmatic genomes across a large radiation of phyla.</title>
        <authorList>
            <person name="Brown C.T."/>
            <person name="Hug L.A."/>
            <person name="Thomas B.C."/>
            <person name="Sharon I."/>
            <person name="Castelle C.J."/>
            <person name="Singh A."/>
            <person name="Wilkins M.J."/>
            <person name="Williams K.H."/>
            <person name="Banfield J.F."/>
        </authorList>
    </citation>
    <scope>NUCLEOTIDE SEQUENCE [LARGE SCALE GENOMIC DNA]</scope>
</reference>
<evidence type="ECO:0000313" key="3">
    <source>
        <dbReference type="Proteomes" id="UP000033903"/>
    </source>
</evidence>
<dbReference type="PANTHER" id="PTHR34386">
    <property type="entry name" value="GLUTAREDOXIN"/>
    <property type="match status" value="1"/>
</dbReference>
<dbReference type="GO" id="GO:0009055">
    <property type="term" value="F:electron transfer activity"/>
    <property type="evidence" value="ECO:0007669"/>
    <property type="project" value="TreeGrafter"/>
</dbReference>
<dbReference type="InterPro" id="IPR011911">
    <property type="entry name" value="GlrX_YruB"/>
</dbReference>
<dbReference type="Proteomes" id="UP000033903">
    <property type="component" value="Unassembled WGS sequence"/>
</dbReference>
<gene>
    <name evidence="2" type="ORF">UU54_C0007G0021</name>
</gene>
<evidence type="ECO:0000313" key="2">
    <source>
        <dbReference type="EMBL" id="KKS01302.1"/>
    </source>
</evidence>
<accession>A0A0G0VNS4</accession>
<dbReference type="InterPro" id="IPR002109">
    <property type="entry name" value="Glutaredoxin"/>
</dbReference>
<proteinExistence type="predicted"/>
<dbReference type="PROSITE" id="PS51354">
    <property type="entry name" value="GLUTAREDOXIN_2"/>
    <property type="match status" value="1"/>
</dbReference>
<dbReference type="CDD" id="cd02976">
    <property type="entry name" value="NrdH"/>
    <property type="match status" value="1"/>
</dbReference>
<evidence type="ECO:0000259" key="1">
    <source>
        <dbReference type="Pfam" id="PF00462"/>
    </source>
</evidence>
<dbReference type="AlphaFoldDB" id="A0A0G0VNS4"/>
<name>A0A0G0VNS4_9BACT</name>